<dbReference type="PROSITE" id="PS51017">
    <property type="entry name" value="CCT"/>
    <property type="match status" value="1"/>
</dbReference>
<feature type="region of interest" description="Disordered" evidence="4">
    <location>
        <begin position="142"/>
        <end position="180"/>
    </location>
</feature>
<evidence type="ECO:0000256" key="1">
    <source>
        <dbReference type="ARBA" id="ARBA00004123"/>
    </source>
</evidence>
<evidence type="ECO:0000313" key="6">
    <source>
        <dbReference type="EMBL" id="CAI2385201.1"/>
    </source>
</evidence>
<protein>
    <recommendedName>
        <fullName evidence="5">CCT domain-containing protein</fullName>
    </recommendedName>
</protein>
<feature type="compositionally biased region" description="Polar residues" evidence="4">
    <location>
        <begin position="59"/>
        <end position="68"/>
    </location>
</feature>
<dbReference type="InterPro" id="IPR045281">
    <property type="entry name" value="CONSTANS-like"/>
</dbReference>
<evidence type="ECO:0000256" key="3">
    <source>
        <dbReference type="SAM" id="Coils"/>
    </source>
</evidence>
<evidence type="ECO:0000256" key="4">
    <source>
        <dbReference type="SAM" id="MobiDB-lite"/>
    </source>
</evidence>
<evidence type="ECO:0000259" key="5">
    <source>
        <dbReference type="PROSITE" id="PS51017"/>
    </source>
</evidence>
<comment type="caution">
    <text evidence="6">The sequence shown here is derived from an EMBL/GenBank/DDBJ whole genome shotgun (WGS) entry which is preliminary data.</text>
</comment>
<evidence type="ECO:0000256" key="2">
    <source>
        <dbReference type="ARBA" id="ARBA00023242"/>
    </source>
</evidence>
<dbReference type="Proteomes" id="UP001295684">
    <property type="component" value="Unassembled WGS sequence"/>
</dbReference>
<keyword evidence="3" id="KW-0175">Coiled coil</keyword>
<name>A0AAD1Y758_EUPCR</name>
<feature type="coiled-coil region" evidence="3">
    <location>
        <begin position="285"/>
        <end position="312"/>
    </location>
</feature>
<dbReference type="AlphaFoldDB" id="A0AAD1Y758"/>
<evidence type="ECO:0000313" key="7">
    <source>
        <dbReference type="Proteomes" id="UP001295684"/>
    </source>
</evidence>
<dbReference type="GO" id="GO:0005634">
    <property type="term" value="C:nucleus"/>
    <property type="evidence" value="ECO:0007669"/>
    <property type="project" value="UniProtKB-SubCell"/>
</dbReference>
<organism evidence="6 7">
    <name type="scientific">Euplotes crassus</name>
    <dbReference type="NCBI Taxonomy" id="5936"/>
    <lineage>
        <taxon>Eukaryota</taxon>
        <taxon>Sar</taxon>
        <taxon>Alveolata</taxon>
        <taxon>Ciliophora</taxon>
        <taxon>Intramacronucleata</taxon>
        <taxon>Spirotrichea</taxon>
        <taxon>Hypotrichia</taxon>
        <taxon>Euplotida</taxon>
        <taxon>Euplotidae</taxon>
        <taxon>Moneuplotes</taxon>
    </lineage>
</organism>
<sequence>MTPPSFVFLLLPSNFPLELPFGNDFSRAPRKTTLNEKWSDESLRTRLGSSNSDKEKQRSSSPQLNSPFPNNSACYHSWNLNSLLGKLQTLKNPIPTRVGIPGTSSGTSYKSIFSPGYYQPQVNLKATKIYDKFTLDDLDQMQVDSESEPEVSPGSQENQEPDKNCTAQAPSLGKQEVSQEEMYRDAVLGCNDRDLYGENLGEEEKKQGRNDFDESFGHREERAFGIGQQDRGVEDDGQSFVQEAREISNLGSLKPPVFGSISADKPEEMIGLLTRKEREIKVKRYLEKKKRRRELQNQKVRYECRKDLANRRYRLQGRFVRLEDIKELEKDYIFDSRTKKLIKPIFQTEKIIGGYKSLSNNSQLNSDSDVLMNSAEE</sequence>
<dbReference type="Pfam" id="PF06203">
    <property type="entry name" value="CCT"/>
    <property type="match status" value="1"/>
</dbReference>
<dbReference type="PANTHER" id="PTHR31319">
    <property type="entry name" value="ZINC FINGER PROTEIN CONSTANS-LIKE 4"/>
    <property type="match status" value="1"/>
</dbReference>
<gene>
    <name evidence="6" type="ORF">ECRASSUSDP1_LOCUS26749</name>
</gene>
<keyword evidence="7" id="KW-1185">Reference proteome</keyword>
<feature type="region of interest" description="Disordered" evidence="4">
    <location>
        <begin position="42"/>
        <end position="68"/>
    </location>
</feature>
<dbReference type="InterPro" id="IPR010402">
    <property type="entry name" value="CCT_domain"/>
</dbReference>
<comment type="subcellular location">
    <subcellularLocation>
        <location evidence="1">Nucleus</location>
    </subcellularLocation>
</comment>
<feature type="compositionally biased region" description="Low complexity" evidence="4">
    <location>
        <begin position="357"/>
        <end position="369"/>
    </location>
</feature>
<dbReference type="EMBL" id="CAMPGE010027582">
    <property type="protein sequence ID" value="CAI2385201.1"/>
    <property type="molecule type" value="Genomic_DNA"/>
</dbReference>
<feature type="domain" description="CCT" evidence="5">
    <location>
        <begin position="278"/>
        <end position="322"/>
    </location>
</feature>
<reference evidence="6" key="1">
    <citation type="submission" date="2023-07" db="EMBL/GenBank/DDBJ databases">
        <authorList>
            <consortium name="AG Swart"/>
            <person name="Singh M."/>
            <person name="Singh A."/>
            <person name="Seah K."/>
            <person name="Emmerich C."/>
        </authorList>
    </citation>
    <scope>NUCLEOTIDE SEQUENCE</scope>
    <source>
        <strain evidence="6">DP1</strain>
    </source>
</reference>
<dbReference type="PANTHER" id="PTHR31319:SF77">
    <property type="entry name" value="ZINC FINGER PROTEIN CONSTANS-LIKE 4"/>
    <property type="match status" value="1"/>
</dbReference>
<proteinExistence type="predicted"/>
<feature type="region of interest" description="Disordered" evidence="4">
    <location>
        <begin position="357"/>
        <end position="377"/>
    </location>
</feature>
<accession>A0AAD1Y758</accession>
<keyword evidence="2" id="KW-0539">Nucleus</keyword>